<proteinExistence type="predicted"/>
<dbReference type="EMBL" id="VSRR010002352">
    <property type="protein sequence ID" value="MPC31021.1"/>
    <property type="molecule type" value="Genomic_DNA"/>
</dbReference>
<name>A0A5B7EA60_PORTR</name>
<protein>
    <submittedName>
        <fullName evidence="1">Uncharacterized protein</fullName>
    </submittedName>
</protein>
<gene>
    <name evidence="1" type="ORF">E2C01_024295</name>
</gene>
<evidence type="ECO:0000313" key="2">
    <source>
        <dbReference type="Proteomes" id="UP000324222"/>
    </source>
</evidence>
<accession>A0A5B7EA60</accession>
<dbReference type="AlphaFoldDB" id="A0A5B7EA60"/>
<dbReference type="Proteomes" id="UP000324222">
    <property type="component" value="Unassembled WGS sequence"/>
</dbReference>
<sequence length="59" mass="6566">MQWNHACFGVRGVSKRTGLNPVHGLSEGFRIWYKVLGSWAVSSDEVANKESKRAVSMSI</sequence>
<organism evidence="1 2">
    <name type="scientific">Portunus trituberculatus</name>
    <name type="common">Swimming crab</name>
    <name type="synonym">Neptunus trituberculatus</name>
    <dbReference type="NCBI Taxonomy" id="210409"/>
    <lineage>
        <taxon>Eukaryota</taxon>
        <taxon>Metazoa</taxon>
        <taxon>Ecdysozoa</taxon>
        <taxon>Arthropoda</taxon>
        <taxon>Crustacea</taxon>
        <taxon>Multicrustacea</taxon>
        <taxon>Malacostraca</taxon>
        <taxon>Eumalacostraca</taxon>
        <taxon>Eucarida</taxon>
        <taxon>Decapoda</taxon>
        <taxon>Pleocyemata</taxon>
        <taxon>Brachyura</taxon>
        <taxon>Eubrachyura</taxon>
        <taxon>Portunoidea</taxon>
        <taxon>Portunidae</taxon>
        <taxon>Portuninae</taxon>
        <taxon>Portunus</taxon>
    </lineage>
</organism>
<comment type="caution">
    <text evidence="1">The sequence shown here is derived from an EMBL/GenBank/DDBJ whole genome shotgun (WGS) entry which is preliminary data.</text>
</comment>
<keyword evidence="2" id="KW-1185">Reference proteome</keyword>
<reference evidence="1 2" key="1">
    <citation type="submission" date="2019-05" db="EMBL/GenBank/DDBJ databases">
        <title>Another draft genome of Portunus trituberculatus and its Hox gene families provides insights of decapod evolution.</title>
        <authorList>
            <person name="Jeong J.-H."/>
            <person name="Song I."/>
            <person name="Kim S."/>
            <person name="Choi T."/>
            <person name="Kim D."/>
            <person name="Ryu S."/>
            <person name="Kim W."/>
        </authorList>
    </citation>
    <scope>NUCLEOTIDE SEQUENCE [LARGE SCALE GENOMIC DNA]</scope>
    <source>
        <tissue evidence="1">Muscle</tissue>
    </source>
</reference>
<evidence type="ECO:0000313" key="1">
    <source>
        <dbReference type="EMBL" id="MPC31021.1"/>
    </source>
</evidence>